<dbReference type="PANTHER" id="PTHR34487:SF1">
    <property type="entry name" value="ACYL-ACP THIOESTERASE"/>
    <property type="match status" value="1"/>
</dbReference>
<dbReference type="Proteomes" id="UP000678393">
    <property type="component" value="Unassembled WGS sequence"/>
</dbReference>
<dbReference type="OrthoDB" id="6121932at2759"/>
<evidence type="ECO:0000313" key="2">
    <source>
        <dbReference type="Proteomes" id="UP000678393"/>
    </source>
</evidence>
<name>A0A8S3Z4Y1_9EUPU</name>
<dbReference type="AlphaFoldDB" id="A0A8S3Z4Y1"/>
<dbReference type="SUPFAM" id="SSF54637">
    <property type="entry name" value="Thioesterase/thiol ester dehydrase-isomerase"/>
    <property type="match status" value="2"/>
</dbReference>
<sequence length="292" mass="33120">MSLASRFVTGQTFSKIAHQTNFSCQILDAFSCKLIAPGGFPYEAYNGQACIQPWSVLKMVEYSRAASFANDSFIDCGKIYEKYFVFIASTETRMLPELFDASVKKSPLEIHVKLDYVGNTAFKIKTVISLQGTGILLSENDTQSVCVHKETRKSSPLPDWWKEKFSAANGEPLKLARLKVPESVVLTEQRLQVQASEVDPYMHVNWSNFVKYCHDAFIISQLQSHPGNSAGNLFRNVKNLSASYIKESNLGDFITVRFWQDTDNIDVYKFQILKDLDVLSECCFEYYPDTDL</sequence>
<keyword evidence="2" id="KW-1185">Reference proteome</keyword>
<organism evidence="1 2">
    <name type="scientific">Candidula unifasciata</name>
    <dbReference type="NCBI Taxonomy" id="100452"/>
    <lineage>
        <taxon>Eukaryota</taxon>
        <taxon>Metazoa</taxon>
        <taxon>Spiralia</taxon>
        <taxon>Lophotrochozoa</taxon>
        <taxon>Mollusca</taxon>
        <taxon>Gastropoda</taxon>
        <taxon>Heterobranchia</taxon>
        <taxon>Euthyneura</taxon>
        <taxon>Panpulmonata</taxon>
        <taxon>Eupulmonata</taxon>
        <taxon>Stylommatophora</taxon>
        <taxon>Helicina</taxon>
        <taxon>Helicoidea</taxon>
        <taxon>Geomitridae</taxon>
        <taxon>Candidula</taxon>
    </lineage>
</organism>
<accession>A0A8S3Z4Y1</accession>
<dbReference type="EMBL" id="CAJHNH020001246">
    <property type="protein sequence ID" value="CAG5122231.1"/>
    <property type="molecule type" value="Genomic_DNA"/>
</dbReference>
<reference evidence="1" key="1">
    <citation type="submission" date="2021-04" db="EMBL/GenBank/DDBJ databases">
        <authorList>
            <consortium name="Molecular Ecology Group"/>
        </authorList>
    </citation>
    <scope>NUCLEOTIDE SEQUENCE</scope>
</reference>
<comment type="caution">
    <text evidence="1">The sequence shown here is derived from an EMBL/GenBank/DDBJ whole genome shotgun (WGS) entry which is preliminary data.</text>
</comment>
<dbReference type="InterPro" id="IPR029069">
    <property type="entry name" value="HotDog_dom_sf"/>
</dbReference>
<dbReference type="PANTHER" id="PTHR34487">
    <property type="entry name" value="ACYL-ACP THIOESTERASE"/>
    <property type="match status" value="1"/>
</dbReference>
<dbReference type="Gene3D" id="3.10.129.10">
    <property type="entry name" value="Hotdog Thioesterase"/>
    <property type="match status" value="2"/>
</dbReference>
<protein>
    <submittedName>
        <fullName evidence="1">Uncharacterized protein</fullName>
    </submittedName>
</protein>
<evidence type="ECO:0000313" key="1">
    <source>
        <dbReference type="EMBL" id="CAG5122231.1"/>
    </source>
</evidence>
<gene>
    <name evidence="1" type="ORF">CUNI_LOCUS7789</name>
</gene>
<proteinExistence type="predicted"/>